<comment type="caution">
    <text evidence="2">The sequence shown here is derived from an EMBL/GenBank/DDBJ whole genome shotgun (WGS) entry which is preliminary data.</text>
</comment>
<feature type="compositionally biased region" description="Polar residues" evidence="1">
    <location>
        <begin position="476"/>
        <end position="500"/>
    </location>
</feature>
<organism evidence="2 3">
    <name type="scientific">Phytophthora citrophthora</name>
    <dbReference type="NCBI Taxonomy" id="4793"/>
    <lineage>
        <taxon>Eukaryota</taxon>
        <taxon>Sar</taxon>
        <taxon>Stramenopiles</taxon>
        <taxon>Oomycota</taxon>
        <taxon>Peronosporomycetes</taxon>
        <taxon>Peronosporales</taxon>
        <taxon>Peronosporaceae</taxon>
        <taxon>Phytophthora</taxon>
    </lineage>
</organism>
<feature type="region of interest" description="Disordered" evidence="1">
    <location>
        <begin position="1295"/>
        <end position="1316"/>
    </location>
</feature>
<feature type="region of interest" description="Disordered" evidence="1">
    <location>
        <begin position="396"/>
        <end position="501"/>
    </location>
</feature>
<dbReference type="EMBL" id="JASMQC010000020">
    <property type="protein sequence ID" value="KAK1937165.1"/>
    <property type="molecule type" value="Genomic_DNA"/>
</dbReference>
<keyword evidence="3" id="KW-1185">Reference proteome</keyword>
<feature type="compositionally biased region" description="Basic and acidic residues" evidence="1">
    <location>
        <begin position="788"/>
        <end position="802"/>
    </location>
</feature>
<feature type="compositionally biased region" description="Polar residues" evidence="1">
    <location>
        <begin position="440"/>
        <end position="466"/>
    </location>
</feature>
<evidence type="ECO:0000313" key="3">
    <source>
        <dbReference type="Proteomes" id="UP001259832"/>
    </source>
</evidence>
<dbReference type="Proteomes" id="UP001259832">
    <property type="component" value="Unassembled WGS sequence"/>
</dbReference>
<feature type="region of interest" description="Disordered" evidence="1">
    <location>
        <begin position="1396"/>
        <end position="1418"/>
    </location>
</feature>
<feature type="region of interest" description="Disordered" evidence="1">
    <location>
        <begin position="1183"/>
        <end position="1282"/>
    </location>
</feature>
<feature type="compositionally biased region" description="Polar residues" evidence="1">
    <location>
        <begin position="836"/>
        <end position="846"/>
    </location>
</feature>
<feature type="region of interest" description="Disordered" evidence="1">
    <location>
        <begin position="1"/>
        <end position="190"/>
    </location>
</feature>
<feature type="compositionally biased region" description="Polar residues" evidence="1">
    <location>
        <begin position="397"/>
        <end position="408"/>
    </location>
</feature>
<feature type="compositionally biased region" description="Basic and acidic residues" evidence="1">
    <location>
        <begin position="172"/>
        <end position="190"/>
    </location>
</feature>
<evidence type="ECO:0000313" key="2">
    <source>
        <dbReference type="EMBL" id="KAK1937165.1"/>
    </source>
</evidence>
<gene>
    <name evidence="2" type="ORF">P3T76_009943</name>
</gene>
<sequence>MATPGSTRGGRRGRGRGAPTRQSKRLQGLPPEEQPDLDAIQKAAREKRKAAREKTAAESVNVPEPTVEDQPAEEPESQETPAVSGEQGSEDGPSEVGIAGDEVTTAREGGDEASEGGVDMVESPEVVDLCSESTTSGQSVDEVKSESGYSENHDPQSSRSEEAPMSDSTPIKSEDSLKTPSDESGRADSLDGERALKYVRREFRRWRDMDAGRVVPPNVEYVWPTTKPSADVFQKAAAATGDYIKWRCSSVFPEDTWISEFHVRRHGFGRIQDLSYVEIPMSTLTAPECVAILQTMLYEAGFEFQNLLPRWSQTQASAVFESQVRSVATELQSRLAMELVEWATVTARLQVNRLPEIIKQEDITSRGEADSVLPDKDADLQGRQLIMRLRVTGLRVTHSSDGSSSDEPPQSKRLQQRPPRTQIPSTPSALSTPSLSSLPQYESRSGNTRSESENPMSEDQNSSQARMTDAPVPSVIGTSDDQSTGFQTSRGSSTDSSLMSVSRGAASHMPLSAGGLALIAQGTDVGGLVSGDGMGIQVTRTLLPVKPESEDVDMSEEKPEVPDVKSENQAPVEGPSSDFSRPTPEVPPSSVSSRSASHRSHRQSVKSEDLLKTPSRRLSSIASSRTKSEARSSQRSGPAQIELNVMRQQQEWQSRMEQAQMEFLARERLESMERDRRREQRDLEARREIQTLTDRLLKSENARLEAERRADDAEERRSLVSERKLRNRDAISELETLKSRQNSEIQRLESEFADRWRQREAEAEAERARVTDEMKQDWISQMEALQQRMKDMEAERDREKESSQNMQRFQAGQLKNLRATLSQVQEARRVGHPDSATATPMFNTGNPEVATMHPVSESEIRSDASGVRVEPMSHSPALTTGPREVAAFQQAAPARSEATKRVKAERNGAAATTATATQVTQAAPVTEAKGDTRRASTSRRDPPRKTDARRPDGGREAPRREKRRGGAPDPGGDSEDSSSDSESSSSDDSELGEVVNLTAATQAQAGTTLLTLRPFMNSNNLGEFDPRATLRERVHWWERFTNMASQGGWSTKTRIQELKLKLPVSARDWFNQLPKSVSRDWKELSSEFKKRYCKARSSYSERYFTMAMKDSETPLEFFYRLNSAAGKADIDFRKSSKRLEKHVLRFITKLKDARLKTSLQGQRFRRISDLEYALQQDEDVWRTGDQETTAAKPRDFRADNIPRGQFKPKRMNRTYVARDLDSEDSDDDDSENYKGSLKSNQDNKDQTGDSRLPSATSESTCDGNTAQTSSSASTAPPSADWTQTLTNEVYRVMDNMGWRPPPQSPSGSSGQGFHQKRHENGGYWNKFCEKCQRSGHSEEDCWRDITCDRCQEKGHPSRMCRVPPCEVCGRVHLGKPCEDLKTLEALKQLARQGALKDMPNHLREKLLGDEADSGKPLN</sequence>
<feature type="compositionally biased region" description="Basic and acidic residues" evidence="1">
    <location>
        <begin position="928"/>
        <end position="959"/>
    </location>
</feature>
<feature type="compositionally biased region" description="Polar residues" evidence="1">
    <location>
        <begin position="616"/>
        <end position="625"/>
    </location>
</feature>
<feature type="compositionally biased region" description="Acidic residues" evidence="1">
    <location>
        <begin position="66"/>
        <end position="77"/>
    </location>
</feature>
<feature type="compositionally biased region" description="Low complexity" evidence="1">
    <location>
        <begin position="424"/>
        <end position="439"/>
    </location>
</feature>
<feature type="region of interest" description="Disordered" evidence="1">
    <location>
        <begin position="820"/>
        <end position="991"/>
    </location>
</feature>
<feature type="region of interest" description="Disordered" evidence="1">
    <location>
        <begin position="542"/>
        <end position="725"/>
    </location>
</feature>
<feature type="compositionally biased region" description="Basic and acidic residues" evidence="1">
    <location>
        <begin position="897"/>
        <end position="906"/>
    </location>
</feature>
<feature type="compositionally biased region" description="Low complexity" evidence="1">
    <location>
        <begin position="580"/>
        <end position="595"/>
    </location>
</feature>
<accession>A0AAD9GEQ4</accession>
<feature type="compositionally biased region" description="Basic and acidic residues" evidence="1">
    <location>
        <begin position="664"/>
        <end position="725"/>
    </location>
</feature>
<feature type="region of interest" description="Disordered" evidence="1">
    <location>
        <begin position="753"/>
        <end position="807"/>
    </location>
</feature>
<feature type="compositionally biased region" description="Acidic residues" evidence="1">
    <location>
        <begin position="972"/>
        <end position="991"/>
    </location>
</feature>
<feature type="compositionally biased region" description="Basic and acidic residues" evidence="1">
    <location>
        <begin position="555"/>
        <end position="566"/>
    </location>
</feature>
<feature type="compositionally biased region" description="Basic and acidic residues" evidence="1">
    <location>
        <begin position="141"/>
        <end position="162"/>
    </location>
</feature>
<protein>
    <recommendedName>
        <fullName evidence="4">Retrotransposon gag domain-containing protein</fullName>
    </recommendedName>
</protein>
<evidence type="ECO:0008006" key="4">
    <source>
        <dbReference type="Google" id="ProtNLM"/>
    </source>
</evidence>
<feature type="compositionally biased region" description="Low complexity" evidence="1">
    <location>
        <begin position="1265"/>
        <end position="1279"/>
    </location>
</feature>
<feature type="compositionally biased region" description="Basic and acidic residues" evidence="1">
    <location>
        <begin position="753"/>
        <end position="776"/>
    </location>
</feature>
<feature type="compositionally biased region" description="Basic and acidic residues" evidence="1">
    <location>
        <begin position="1398"/>
        <end position="1408"/>
    </location>
</feature>
<feature type="compositionally biased region" description="Polar residues" evidence="1">
    <location>
        <begin position="1253"/>
        <end position="1264"/>
    </location>
</feature>
<evidence type="ECO:0000256" key="1">
    <source>
        <dbReference type="SAM" id="MobiDB-lite"/>
    </source>
</evidence>
<proteinExistence type="predicted"/>
<feature type="compositionally biased region" description="Low complexity" evidence="1">
    <location>
        <begin position="909"/>
        <end position="927"/>
    </location>
</feature>
<name>A0AAD9GEQ4_9STRA</name>
<reference evidence="2" key="1">
    <citation type="submission" date="2023-08" db="EMBL/GenBank/DDBJ databases">
        <title>Reference Genome Resource for the Citrus Pathogen Phytophthora citrophthora.</title>
        <authorList>
            <person name="Moller H."/>
            <person name="Coetzee B."/>
            <person name="Rose L.J."/>
            <person name="Van Niekerk J.M."/>
        </authorList>
    </citation>
    <scope>NUCLEOTIDE SEQUENCE</scope>
    <source>
        <strain evidence="2">STE-U-9442</strain>
    </source>
</reference>
<feature type="compositionally biased region" description="Acidic residues" evidence="1">
    <location>
        <begin position="1221"/>
        <end position="1230"/>
    </location>
</feature>
<feature type="compositionally biased region" description="Polar residues" evidence="1">
    <location>
        <begin position="646"/>
        <end position="657"/>
    </location>
</feature>